<dbReference type="InterPro" id="IPR027450">
    <property type="entry name" value="AlkB-like"/>
</dbReference>
<dbReference type="InterPro" id="IPR005123">
    <property type="entry name" value="Oxoglu/Fe-dep_dioxygenase_dom"/>
</dbReference>
<sequence>MNLFSPHPDDNLLPYDGIVNDYGVIFTLQQADDYLAYLEHNIAWRHDEAVIYGKHIITARQVAWYGEQNFAYTYSGTTRTALPWDGVLSDIKQQVEQQLAAVSPVCFNSCLLNRYADGSQGMAWHSDDEASLGKNSVIASVSFGATRKFAFKHKQTQEKREFMLQHGQLIVMRVSTQTHWRHAVMKSSKIHTPRINLTFRTMLPQG</sequence>
<dbReference type="Pfam" id="PF13532">
    <property type="entry name" value="2OG-FeII_Oxy_2"/>
    <property type="match status" value="1"/>
</dbReference>
<gene>
    <name evidence="2" type="ORF">MB824_06055</name>
</gene>
<dbReference type="PANTHER" id="PTHR31573:SF1">
    <property type="entry name" value="DNA OXIDATIVE DEMETHYLASE ALKBH2"/>
    <property type="match status" value="1"/>
</dbReference>
<dbReference type="EMBL" id="JAKOOW010000023">
    <property type="protein sequence ID" value="MCG6504053.1"/>
    <property type="molecule type" value="Genomic_DNA"/>
</dbReference>
<reference evidence="2 3" key="1">
    <citation type="submission" date="2022-02" db="EMBL/GenBank/DDBJ databases">
        <title>Genome sequence data of Kingella unionensis sp. nov. strain CICC 24913 (CCUG 75125).</title>
        <authorList>
            <person name="Xiao M."/>
        </authorList>
    </citation>
    <scope>NUCLEOTIDE SEQUENCE [LARGE SCALE GENOMIC DNA]</scope>
    <source>
        <strain evidence="2 3">CICC 24913</strain>
    </source>
</reference>
<name>A0ABS9NMN8_9NEIS</name>
<accession>A0ABS9NMN8</accession>
<evidence type="ECO:0000259" key="1">
    <source>
        <dbReference type="PROSITE" id="PS51471"/>
    </source>
</evidence>
<evidence type="ECO:0000313" key="3">
    <source>
        <dbReference type="Proteomes" id="UP001298424"/>
    </source>
</evidence>
<keyword evidence="2" id="KW-0560">Oxidoreductase</keyword>
<dbReference type="PANTHER" id="PTHR31573">
    <property type="entry name" value="ALPHA-KETOGLUTARATE-DEPENDENT DIOXYGENASE ALKB HOMOLOG 2"/>
    <property type="match status" value="1"/>
</dbReference>
<proteinExistence type="predicted"/>
<dbReference type="GO" id="GO:0051213">
    <property type="term" value="F:dioxygenase activity"/>
    <property type="evidence" value="ECO:0007669"/>
    <property type="project" value="UniProtKB-KW"/>
</dbReference>
<feature type="domain" description="Fe2OG dioxygenase" evidence="1">
    <location>
        <begin position="106"/>
        <end position="203"/>
    </location>
</feature>
<protein>
    <submittedName>
        <fullName evidence="2">Alpha-ketoglutarate-dependent dioxygenase AlkB</fullName>
    </submittedName>
</protein>
<dbReference type="Gene3D" id="2.60.120.590">
    <property type="entry name" value="Alpha-ketoglutarate-dependent dioxygenase AlkB-like"/>
    <property type="match status" value="1"/>
</dbReference>
<dbReference type="PROSITE" id="PS51471">
    <property type="entry name" value="FE2OG_OXY"/>
    <property type="match status" value="1"/>
</dbReference>
<evidence type="ECO:0000313" key="2">
    <source>
        <dbReference type="EMBL" id="MCG6504053.1"/>
    </source>
</evidence>
<dbReference type="SUPFAM" id="SSF51197">
    <property type="entry name" value="Clavaminate synthase-like"/>
    <property type="match status" value="1"/>
</dbReference>
<organism evidence="2 3">
    <name type="scientific">Kingella pumchi</name>
    <dbReference type="NCBI Taxonomy" id="2779506"/>
    <lineage>
        <taxon>Bacteria</taxon>
        <taxon>Pseudomonadati</taxon>
        <taxon>Pseudomonadota</taxon>
        <taxon>Betaproteobacteria</taxon>
        <taxon>Neisseriales</taxon>
        <taxon>Neisseriaceae</taxon>
        <taxon>Kingella</taxon>
    </lineage>
</organism>
<dbReference type="RefSeq" id="WP_238746806.1">
    <property type="nucleotide sequence ID" value="NZ_JAKOOW010000023.1"/>
</dbReference>
<dbReference type="InterPro" id="IPR032852">
    <property type="entry name" value="ALKBH2"/>
</dbReference>
<keyword evidence="2" id="KW-0223">Dioxygenase</keyword>
<keyword evidence="3" id="KW-1185">Reference proteome</keyword>
<comment type="caution">
    <text evidence="2">The sequence shown here is derived from an EMBL/GenBank/DDBJ whole genome shotgun (WGS) entry which is preliminary data.</text>
</comment>
<dbReference type="Proteomes" id="UP001298424">
    <property type="component" value="Unassembled WGS sequence"/>
</dbReference>
<dbReference type="InterPro" id="IPR037151">
    <property type="entry name" value="AlkB-like_sf"/>
</dbReference>